<dbReference type="Proteomes" id="UP000238479">
    <property type="component" value="Chromosome 4"/>
</dbReference>
<dbReference type="InterPro" id="IPR046960">
    <property type="entry name" value="PPR_At4g14850-like_plant"/>
</dbReference>
<dbReference type="PANTHER" id="PTHR24015">
    <property type="entry name" value="OS07G0578800 PROTEIN-RELATED"/>
    <property type="match status" value="1"/>
</dbReference>
<feature type="repeat" description="PPR" evidence="2">
    <location>
        <begin position="299"/>
        <end position="333"/>
    </location>
</feature>
<dbReference type="FunFam" id="1.25.40.10:FF:000344">
    <property type="entry name" value="Pentatricopeptide repeat-containing protein"/>
    <property type="match status" value="1"/>
</dbReference>
<dbReference type="Gene3D" id="1.25.40.10">
    <property type="entry name" value="Tetratricopeptide repeat domain"/>
    <property type="match status" value="5"/>
</dbReference>
<dbReference type="InterPro" id="IPR011990">
    <property type="entry name" value="TPR-like_helical_dom_sf"/>
</dbReference>
<dbReference type="FunFam" id="1.25.40.10:FF:000196">
    <property type="entry name" value="Pentatricopeptide repeat-containing protein At4g14850"/>
    <property type="match status" value="1"/>
</dbReference>
<reference evidence="3 4" key="1">
    <citation type="journal article" date="2018" name="Nat. Genet.">
        <title>The Rosa genome provides new insights in the design of modern roses.</title>
        <authorList>
            <person name="Bendahmane M."/>
        </authorList>
    </citation>
    <scope>NUCLEOTIDE SEQUENCE [LARGE SCALE GENOMIC DNA]</scope>
    <source>
        <strain evidence="4">cv. Old Blush</strain>
    </source>
</reference>
<comment type="caution">
    <text evidence="3">The sequence shown here is derived from an EMBL/GenBank/DDBJ whole genome shotgun (WGS) entry which is preliminary data.</text>
</comment>
<feature type="repeat" description="PPR" evidence="2">
    <location>
        <begin position="334"/>
        <end position="368"/>
    </location>
</feature>
<dbReference type="Pfam" id="PF01535">
    <property type="entry name" value="PPR"/>
    <property type="match status" value="4"/>
</dbReference>
<feature type="repeat" description="PPR" evidence="2">
    <location>
        <begin position="437"/>
        <end position="471"/>
    </location>
</feature>
<proteinExistence type="predicted"/>
<dbReference type="GO" id="GO:0099402">
    <property type="term" value="P:plant organ development"/>
    <property type="evidence" value="ECO:0007669"/>
    <property type="project" value="UniProtKB-ARBA"/>
</dbReference>
<accession>A0A2P6R310</accession>
<dbReference type="FunFam" id="1.25.40.10:FF:000158">
    <property type="entry name" value="pentatricopeptide repeat-containing protein At2g33680"/>
    <property type="match status" value="1"/>
</dbReference>
<dbReference type="AlphaFoldDB" id="A0A2P6R310"/>
<name>A0A2P6R310_ROSCH</name>
<gene>
    <name evidence="3" type="ORF">RchiOBHm_Chr4g0440351</name>
</gene>
<organism evidence="3 4">
    <name type="scientific">Rosa chinensis</name>
    <name type="common">China rose</name>
    <dbReference type="NCBI Taxonomy" id="74649"/>
    <lineage>
        <taxon>Eukaryota</taxon>
        <taxon>Viridiplantae</taxon>
        <taxon>Streptophyta</taxon>
        <taxon>Embryophyta</taxon>
        <taxon>Tracheophyta</taxon>
        <taxon>Spermatophyta</taxon>
        <taxon>Magnoliopsida</taxon>
        <taxon>eudicotyledons</taxon>
        <taxon>Gunneridae</taxon>
        <taxon>Pentapetalae</taxon>
        <taxon>rosids</taxon>
        <taxon>fabids</taxon>
        <taxon>Rosales</taxon>
        <taxon>Rosaceae</taxon>
        <taxon>Rosoideae</taxon>
        <taxon>Rosoideae incertae sedis</taxon>
        <taxon>Rosa</taxon>
    </lineage>
</organism>
<dbReference type="InterPro" id="IPR002885">
    <property type="entry name" value="PPR_rpt"/>
</dbReference>
<protein>
    <submittedName>
        <fullName evidence="3">Putative tetratricopeptide-like helical domain-containing protein</fullName>
    </submittedName>
</protein>
<dbReference type="PANTHER" id="PTHR24015:SF930">
    <property type="entry name" value="PPR CONTAINING PLANT-LIKE PROTEIN"/>
    <property type="match status" value="1"/>
</dbReference>
<evidence type="ECO:0000256" key="2">
    <source>
        <dbReference type="PROSITE-ProRule" id="PRU00708"/>
    </source>
</evidence>
<dbReference type="EMBL" id="PDCK01000042">
    <property type="protein sequence ID" value="PRQ40832.1"/>
    <property type="molecule type" value="Genomic_DNA"/>
</dbReference>
<keyword evidence="4" id="KW-1185">Reference proteome</keyword>
<dbReference type="OMA" id="YSKCGCW"/>
<dbReference type="GO" id="GO:0009451">
    <property type="term" value="P:RNA modification"/>
    <property type="evidence" value="ECO:0007669"/>
    <property type="project" value="InterPro"/>
</dbReference>
<feature type="repeat" description="PPR" evidence="2">
    <location>
        <begin position="67"/>
        <end position="101"/>
    </location>
</feature>
<dbReference type="FunFam" id="1.25.40.10:FF:001175">
    <property type="entry name" value="Pentatricopeptide repeat-containing protein At1g19720"/>
    <property type="match status" value="1"/>
</dbReference>
<evidence type="ECO:0000256" key="1">
    <source>
        <dbReference type="ARBA" id="ARBA00022737"/>
    </source>
</evidence>
<dbReference type="NCBIfam" id="TIGR00756">
    <property type="entry name" value="PPR"/>
    <property type="match status" value="6"/>
</dbReference>
<dbReference type="Pfam" id="PF13041">
    <property type="entry name" value="PPR_2"/>
    <property type="match status" value="3"/>
</dbReference>
<evidence type="ECO:0000313" key="3">
    <source>
        <dbReference type="EMBL" id="PRQ40832.1"/>
    </source>
</evidence>
<sequence>MKREIGRLVADGLYREALCLYTQHHSASFPPHKFTFPPLLKACAKLRSAPQAQMVHTHLLKTGFFSDVYSATALTDAYMKLNLMDDALKVFDEMPDRNLASVNAVISGLLHNGHRREALKVFKSVGFGGFGLNSVTIASVLSACDNAKEGMGTHCAAVKLGVESDVYVATSAVSMYSSCGELVSAAKLFEDMPVKNVVSYNAFITGLLQNGVPRVVLDVFKKMRACRGENPNSVTLVSVLSACASVLYLRFGRQVHGLIVKIASGIDAMTRTALVDMYSKCGCWQLGYQIFEDLDETRTLFIWNAMIAGVMLNAQWEIAVELFEQLESEGFKPDSVTWNSMISGFSQLGMGNEAFKYFKRMQSTGVAPSLKSVTSLLQACADSSALQCGQEVHGHAIRTDISSDLFFSTALIDTYMKCGQSSWARRVFDSFHVKPDDPAFWNATISGYGREGENESAFRIFDQMLEEKVQPNAATFISLLSMCSHSGLIDKGWQIFRMMDRDFGMKPDPKHYGCLIDLLGRSGRLDEARELTHELSEPSGSVFASLLGACESHLNLELGKEMAIKLSELEPENPTPFLILNH</sequence>
<dbReference type="GO" id="GO:0003723">
    <property type="term" value="F:RNA binding"/>
    <property type="evidence" value="ECO:0007669"/>
    <property type="project" value="InterPro"/>
</dbReference>
<dbReference type="PROSITE" id="PS51375">
    <property type="entry name" value="PPR"/>
    <property type="match status" value="4"/>
</dbReference>
<keyword evidence="1" id="KW-0677">Repeat</keyword>
<evidence type="ECO:0000313" key="4">
    <source>
        <dbReference type="Proteomes" id="UP000238479"/>
    </source>
</evidence>
<dbReference type="Gramene" id="PRQ40832">
    <property type="protein sequence ID" value="PRQ40832"/>
    <property type="gene ID" value="RchiOBHm_Chr4g0440351"/>
</dbReference>